<comment type="caution">
    <text evidence="1">The sequence shown here is derived from an EMBL/GenBank/DDBJ whole genome shotgun (WGS) entry which is preliminary data.</text>
</comment>
<dbReference type="CDD" id="cd06464">
    <property type="entry name" value="ACD_sHsps-like"/>
    <property type="match status" value="1"/>
</dbReference>
<evidence type="ECO:0000313" key="2">
    <source>
        <dbReference type="Proteomes" id="UP001515480"/>
    </source>
</evidence>
<proteinExistence type="predicted"/>
<dbReference type="SUPFAM" id="SSF49764">
    <property type="entry name" value="HSP20-like chaperones"/>
    <property type="match status" value="1"/>
</dbReference>
<gene>
    <name evidence="1" type="ORF">AB1Y20_006968</name>
</gene>
<sequence length="97" mass="10578">MATVYFWADASHFFVRLLSPTVDPSELRVSLEDGRLSIAGERFARLNNGSPAVAAAIDWSTRLSRLADAAQPFSTARVKGEHGGGEITLTFARRRDA</sequence>
<name>A0AB34J177_PRYPA</name>
<protein>
    <recommendedName>
        <fullName evidence="3">SHSP domain-containing protein</fullName>
    </recommendedName>
</protein>
<dbReference type="AlphaFoldDB" id="A0AB34J177"/>
<organism evidence="1 2">
    <name type="scientific">Prymnesium parvum</name>
    <name type="common">Toxic golden alga</name>
    <dbReference type="NCBI Taxonomy" id="97485"/>
    <lineage>
        <taxon>Eukaryota</taxon>
        <taxon>Haptista</taxon>
        <taxon>Haptophyta</taxon>
        <taxon>Prymnesiophyceae</taxon>
        <taxon>Prymnesiales</taxon>
        <taxon>Prymnesiaceae</taxon>
        <taxon>Prymnesium</taxon>
    </lineage>
</organism>
<reference evidence="1 2" key="1">
    <citation type="journal article" date="2024" name="Science">
        <title>Giant polyketide synthase enzymes in the biosynthesis of giant marine polyether toxins.</title>
        <authorList>
            <person name="Fallon T.R."/>
            <person name="Shende V.V."/>
            <person name="Wierzbicki I.H."/>
            <person name="Pendleton A.L."/>
            <person name="Watervoot N.F."/>
            <person name="Auber R.P."/>
            <person name="Gonzalez D.J."/>
            <person name="Wisecaver J.H."/>
            <person name="Moore B.S."/>
        </authorList>
    </citation>
    <scope>NUCLEOTIDE SEQUENCE [LARGE SCALE GENOMIC DNA]</scope>
    <source>
        <strain evidence="1 2">12B1</strain>
    </source>
</reference>
<dbReference type="EMBL" id="JBGBPQ010000015">
    <property type="protein sequence ID" value="KAL1510671.1"/>
    <property type="molecule type" value="Genomic_DNA"/>
</dbReference>
<accession>A0AB34J177</accession>
<keyword evidence="2" id="KW-1185">Reference proteome</keyword>
<evidence type="ECO:0000313" key="1">
    <source>
        <dbReference type="EMBL" id="KAL1510671.1"/>
    </source>
</evidence>
<dbReference type="InterPro" id="IPR008978">
    <property type="entry name" value="HSP20-like_chaperone"/>
</dbReference>
<dbReference type="Proteomes" id="UP001515480">
    <property type="component" value="Unassembled WGS sequence"/>
</dbReference>
<evidence type="ECO:0008006" key="3">
    <source>
        <dbReference type="Google" id="ProtNLM"/>
    </source>
</evidence>